<gene>
    <name evidence="2" type="ORF">SAMN02982990_03486</name>
</gene>
<dbReference type="OrthoDB" id="6402776at2"/>
<dbReference type="Proteomes" id="UP000183223">
    <property type="component" value="Unassembled WGS sequence"/>
</dbReference>
<evidence type="ECO:0000313" key="3">
    <source>
        <dbReference type="Proteomes" id="UP000183223"/>
    </source>
</evidence>
<keyword evidence="3" id="KW-1185">Reference proteome</keyword>
<sequence>MSTTHATENKFFNLNINGLGYLSNVRKVNGQNGSFFSAVINALSGPTENPSYVRFDVTVAGKENSDLISRCHKAVDEDKKVLLGFTLGQPSTGIFTLNKGEHAGEQRVSLRARLIKIDWIKIGQEMVYKAEKPESVPPVQNKSSQKHYAENSF</sequence>
<evidence type="ECO:0008006" key="4">
    <source>
        <dbReference type="Google" id="ProtNLM"/>
    </source>
</evidence>
<dbReference type="Pfam" id="PF12101">
    <property type="entry name" value="DUF3577"/>
    <property type="match status" value="1"/>
</dbReference>
<name>A0A1G5R965_PHOLU</name>
<dbReference type="AlphaFoldDB" id="A0A1G5R965"/>
<reference evidence="3" key="1">
    <citation type="submission" date="2016-10" db="EMBL/GenBank/DDBJ databases">
        <authorList>
            <person name="Varghese N."/>
            <person name="Submissions S."/>
        </authorList>
    </citation>
    <scope>NUCLEOTIDE SEQUENCE [LARGE SCALE GENOMIC DNA]</scope>
    <source>
        <strain evidence="3">ATCC 29999</strain>
    </source>
</reference>
<proteinExistence type="predicted"/>
<evidence type="ECO:0000256" key="1">
    <source>
        <dbReference type="SAM" id="MobiDB-lite"/>
    </source>
</evidence>
<dbReference type="RefSeq" id="WP_049584440.1">
    <property type="nucleotide sequence ID" value="NZ_CAWNHP010000091.1"/>
</dbReference>
<dbReference type="EMBL" id="FMWJ01000020">
    <property type="protein sequence ID" value="SCZ70418.1"/>
    <property type="molecule type" value="Genomic_DNA"/>
</dbReference>
<dbReference type="NCBIfam" id="NF040584">
    <property type="entry name" value="STY4534_fam"/>
    <property type="match status" value="1"/>
</dbReference>
<evidence type="ECO:0000313" key="2">
    <source>
        <dbReference type="EMBL" id="SCZ70418.1"/>
    </source>
</evidence>
<accession>A0A1G5R965</accession>
<organism evidence="2 3">
    <name type="scientific">Photorhabdus luminescens</name>
    <name type="common">Xenorhabdus luminescens</name>
    <dbReference type="NCBI Taxonomy" id="29488"/>
    <lineage>
        <taxon>Bacteria</taxon>
        <taxon>Pseudomonadati</taxon>
        <taxon>Pseudomonadota</taxon>
        <taxon>Gammaproteobacteria</taxon>
        <taxon>Enterobacterales</taxon>
        <taxon>Morganellaceae</taxon>
        <taxon>Photorhabdus</taxon>
    </lineage>
</organism>
<protein>
    <recommendedName>
        <fullName evidence="4">DUF3577 domain-containing protein</fullName>
    </recommendedName>
</protein>
<feature type="region of interest" description="Disordered" evidence="1">
    <location>
        <begin position="132"/>
        <end position="153"/>
    </location>
</feature>
<dbReference type="InterPro" id="IPR021960">
    <property type="entry name" value="DUF3577"/>
</dbReference>
<dbReference type="GeneID" id="45657332"/>